<proteinExistence type="predicted"/>
<keyword evidence="1" id="KW-0677">Repeat</keyword>
<dbReference type="Pfam" id="PF22939">
    <property type="entry name" value="WHD_GPIID"/>
    <property type="match status" value="1"/>
</dbReference>
<feature type="repeat" description="ANK" evidence="3">
    <location>
        <begin position="411"/>
        <end position="431"/>
    </location>
</feature>
<feature type="repeat" description="ANK" evidence="3">
    <location>
        <begin position="478"/>
        <end position="510"/>
    </location>
</feature>
<dbReference type="PROSITE" id="PS50088">
    <property type="entry name" value="ANK_REPEAT"/>
    <property type="match status" value="12"/>
</dbReference>
<keyword evidence="2 3" id="KW-0040">ANK repeat</keyword>
<evidence type="ECO:0000256" key="4">
    <source>
        <dbReference type="SAM" id="MobiDB-lite"/>
    </source>
</evidence>
<evidence type="ECO:0000259" key="5">
    <source>
        <dbReference type="Pfam" id="PF22939"/>
    </source>
</evidence>
<feature type="repeat" description="ANK" evidence="3">
    <location>
        <begin position="547"/>
        <end position="568"/>
    </location>
</feature>
<dbReference type="Proteomes" id="UP000054516">
    <property type="component" value="Unassembled WGS sequence"/>
</dbReference>
<feature type="repeat" description="ANK" evidence="3">
    <location>
        <begin position="860"/>
        <end position="892"/>
    </location>
</feature>
<feature type="compositionally biased region" description="Basic and acidic residues" evidence="4">
    <location>
        <begin position="1390"/>
        <end position="1400"/>
    </location>
</feature>
<feature type="repeat" description="ANK" evidence="3">
    <location>
        <begin position="511"/>
        <end position="538"/>
    </location>
</feature>
<feature type="repeat" description="ANK" evidence="3">
    <location>
        <begin position="961"/>
        <end position="993"/>
    </location>
</feature>
<sequence length="1533" mass="168735">MQDEMSASAKDLYKSYTDGYSPPRFEEVMKHWQSEIKQFSRVFVVIDALDECHENINRVKHELLGPLRNCVNLMITTRSVRCPELRNGRVETRQRELLENHEDVKAYIDARFERGISRLDGLNIMIKQDQELSENLVKSFVGSAQGLLLYARLDIDYVSKLPSIGDIKDAIHRPRRSADARLKEVVGKIKEKDKDDAERAEQIISWLSCAFRHLAVEELRDAMAIDEMTTSLGKPCWPSEEYIEDVCDGLVVIDSRTRKIHLLHHTAYDYFHRYPIIERSEMHKRIVITCLNYILRGQFATGPCLNDNDYERRLCDYPLLKYAAQHWGDHVRELTDMTHRVRMLVLKFLSHKELLASSVQARAITGQRYPGYSQQFTGYMTSTQVAASFGLTSIVGCLIDQGIDANEADSDGRTAMHTAAERGYLEVVKLLSNNLSRGWSKGDRHGRIPLHLAALHGHQDIVCWLVKNGSNIDTRDACGQTALLSAALNGHRDIVCRLIECGADANARDSHGQTALHLAALSGYQAVAKALLSYSDDVVNASIGDVDHRTALHIAAWRGNREVVEMLLGRSSVDMKDKEGLTALHCAASQGHYEVVEMLVKNRADVKACDNGGWTALHSASIRRHNTANPRVVDPGRDTQSDWSPYIASANKRLELPQPVAAASLISLNTLIQADHSRCRGTEATNLLLSGLSGVLNPTGLMFLEESRSHIQHLLEIQDELIALRCDSNCKHERVAKLLLDSGSSINSTCQAGFDIPSWSRDMSAKCTPLHLAILSGHEAVARTLLEQGCDPQIGCHIAAGSKGQTVLTPLHLGTMLNCKAIVQLLLEREEPEDQPDVHAPWDIDVNYGSDSTLRFVLHARGTALHFALLHRDMLAVRLLLRKGVDPNTPLSLDGIVSTGTGINRVYAECKPLHLVRGRHEDDEALSELLIVQGAEVNSRCKVRVDYNDSAIVLGPGTIGAEVTALHLAAMNGDEKLVRLLLSSGAEVDAECRIGDMRMGQGNAVKAEIAGRALHFAGMCGSRAPIRELLDSGADAGANCIADVLREYDGGRVCIRAVATALDLAALGGDEGVVGLLYDRVPNTDIPVEVRIDYLFGTEYEGRIVARCQLLHLGVLSGSEETVRMLLEKKPLFNPRSMIDIRIKHQTGQGAIFSANLEVAIRDLTALHLAICRGVGNVARVLGRKEDVDMLASVSISCECKGKVEAKVVLRGQQTPLQLAVLLGHADLVRWLRKSGATIEGLLDFEISYRYHESGIGFSGDGTTTVLHIAVLQGYNGVIELLLEHGADVDMRCMGTIRVKDDTNPAGPTAITVEQGLTPLHIAALLGHDELVRLLLAKKADPRAKSGNQKTPLDLARAMRHDSIVRLLRPEVDNTELFDNRDKVARRLRERHGGADESGARHRRSRQEVSRAAGGATAETGGSQAGARFQSRQARSGSDASRSSRGGSRPRPQHEDSDRGRSPGGHLQPPRYYSREPGESRARAEARVGSDAWDGFQQLAQSILDVLEEGSMTMRAVRTFWSAGRERATPNAV</sequence>
<keyword evidence="7" id="KW-1185">Reference proteome</keyword>
<dbReference type="InterPro" id="IPR054471">
    <property type="entry name" value="GPIID_WHD"/>
</dbReference>
<dbReference type="STRING" id="77044.A0A1W2TDD7"/>
<dbReference type="PANTHER" id="PTHR24198">
    <property type="entry name" value="ANKYRIN REPEAT AND PROTEIN KINASE DOMAIN-CONTAINING PROTEIN"/>
    <property type="match status" value="1"/>
</dbReference>
<dbReference type="EMBL" id="DF977448">
    <property type="protein sequence ID" value="GAP86012.2"/>
    <property type="molecule type" value="Genomic_DNA"/>
</dbReference>
<dbReference type="Pfam" id="PF00023">
    <property type="entry name" value="Ank"/>
    <property type="match status" value="1"/>
</dbReference>
<evidence type="ECO:0000313" key="6">
    <source>
        <dbReference type="EMBL" id="GAP86012.2"/>
    </source>
</evidence>
<dbReference type="InterPro" id="IPR036770">
    <property type="entry name" value="Ankyrin_rpt-contain_sf"/>
</dbReference>
<feature type="region of interest" description="Disordered" evidence="4">
    <location>
        <begin position="1390"/>
        <end position="1488"/>
    </location>
</feature>
<dbReference type="PROSITE" id="PS50297">
    <property type="entry name" value="ANK_REP_REGION"/>
    <property type="match status" value="12"/>
</dbReference>
<evidence type="ECO:0000256" key="2">
    <source>
        <dbReference type="ARBA" id="ARBA00023043"/>
    </source>
</evidence>
<name>A0A1W2TDD7_ROSNE</name>
<dbReference type="SMART" id="SM00248">
    <property type="entry name" value="ANK"/>
    <property type="match status" value="19"/>
</dbReference>
<feature type="repeat" description="ANK" evidence="3">
    <location>
        <begin position="579"/>
        <end position="611"/>
    </location>
</feature>
<accession>A0A1W2TDD7</accession>
<dbReference type="SUPFAM" id="SSF48403">
    <property type="entry name" value="Ankyrin repeat"/>
    <property type="match status" value="3"/>
</dbReference>
<dbReference type="Pfam" id="PF13637">
    <property type="entry name" value="Ank_4"/>
    <property type="match status" value="1"/>
</dbReference>
<dbReference type="PANTHER" id="PTHR24198:SF165">
    <property type="entry name" value="ANKYRIN REPEAT-CONTAINING PROTEIN-RELATED"/>
    <property type="match status" value="1"/>
</dbReference>
<dbReference type="Gene3D" id="1.25.40.20">
    <property type="entry name" value="Ankyrin repeat-containing domain"/>
    <property type="match status" value="5"/>
</dbReference>
<feature type="repeat" description="ANK" evidence="3">
    <location>
        <begin position="765"/>
        <end position="791"/>
    </location>
</feature>
<evidence type="ECO:0000256" key="1">
    <source>
        <dbReference type="ARBA" id="ARBA00022737"/>
    </source>
</evidence>
<evidence type="ECO:0000313" key="7">
    <source>
        <dbReference type="Proteomes" id="UP000054516"/>
    </source>
</evidence>
<dbReference type="Pfam" id="PF12796">
    <property type="entry name" value="Ank_2"/>
    <property type="match status" value="5"/>
</dbReference>
<feature type="compositionally biased region" description="Basic and acidic residues" evidence="4">
    <location>
        <begin position="1473"/>
        <end position="1488"/>
    </location>
</feature>
<feature type="compositionally biased region" description="Low complexity" evidence="4">
    <location>
        <begin position="1412"/>
        <end position="1450"/>
    </location>
</feature>
<organism evidence="6">
    <name type="scientific">Rosellinia necatrix</name>
    <name type="common">White root-rot fungus</name>
    <dbReference type="NCBI Taxonomy" id="77044"/>
    <lineage>
        <taxon>Eukaryota</taxon>
        <taxon>Fungi</taxon>
        <taxon>Dikarya</taxon>
        <taxon>Ascomycota</taxon>
        <taxon>Pezizomycotina</taxon>
        <taxon>Sordariomycetes</taxon>
        <taxon>Xylariomycetidae</taxon>
        <taxon>Xylariales</taxon>
        <taxon>Xylariaceae</taxon>
        <taxon>Rosellinia</taxon>
    </lineage>
</organism>
<feature type="repeat" description="ANK" evidence="3">
    <location>
        <begin position="445"/>
        <end position="477"/>
    </location>
</feature>
<feature type="domain" description="GPI inositol-deacylase winged helix" evidence="5">
    <location>
        <begin position="199"/>
        <end position="271"/>
    </location>
</feature>
<evidence type="ECO:0000256" key="3">
    <source>
        <dbReference type="PROSITE-ProRule" id="PRU00023"/>
    </source>
</evidence>
<gene>
    <name evidence="6" type="ORF">SAMD00023353_0301290</name>
</gene>
<reference evidence="6" key="1">
    <citation type="submission" date="2016-03" db="EMBL/GenBank/DDBJ databases">
        <title>Draft genome sequence of Rosellinia necatrix.</title>
        <authorList>
            <person name="Kanematsu S."/>
        </authorList>
    </citation>
    <scope>NUCLEOTIDE SEQUENCE [LARGE SCALE GENOMIC DNA]</scope>
    <source>
        <strain evidence="6">W97</strain>
    </source>
</reference>
<protein>
    <submittedName>
        <fullName evidence="6">Putative ankyrin repeat-containing protein</fullName>
    </submittedName>
</protein>
<feature type="compositionally biased region" description="Basic and acidic residues" evidence="4">
    <location>
        <begin position="1452"/>
        <end position="1461"/>
    </location>
</feature>
<dbReference type="OrthoDB" id="4773848at2759"/>
<feature type="repeat" description="ANK" evidence="3">
    <location>
        <begin position="1262"/>
        <end position="1294"/>
    </location>
</feature>
<dbReference type="InterPro" id="IPR002110">
    <property type="entry name" value="Ankyrin_rpt"/>
</dbReference>
<dbReference type="PRINTS" id="PR01415">
    <property type="entry name" value="ANKYRIN"/>
</dbReference>
<feature type="repeat" description="ANK" evidence="3">
    <location>
        <begin position="1315"/>
        <end position="1347"/>
    </location>
</feature>
<feature type="repeat" description="ANK" evidence="3">
    <location>
        <begin position="1212"/>
        <end position="1240"/>
    </location>
</feature>